<proteinExistence type="predicted"/>
<dbReference type="Proteomes" id="UP000092460">
    <property type="component" value="Unassembled WGS sequence"/>
</dbReference>
<dbReference type="InterPro" id="IPR036865">
    <property type="entry name" value="CRAL-TRIO_dom_sf"/>
</dbReference>
<keyword evidence="2" id="KW-1185">Reference proteome</keyword>
<name>A0A1B0C096_9MUSC</name>
<evidence type="ECO:0000313" key="2">
    <source>
        <dbReference type="Proteomes" id="UP000092460"/>
    </source>
</evidence>
<dbReference type="VEuPathDB" id="VectorBase:GPPI045731"/>
<sequence>MITAATLGHQYTLGNQYYVNKKSPLLRRHNMMGLFSSFVKKETFDFLHFHNKIEPLFPYVPLNILPKDYS</sequence>
<evidence type="ECO:0000313" key="1">
    <source>
        <dbReference type="EnsemblMetazoa" id="GPPI045731-PA"/>
    </source>
</evidence>
<accession>A0A1B0C096</accession>
<dbReference type="AlphaFoldDB" id="A0A1B0C096"/>
<dbReference type="EnsemblMetazoa" id="GPPI045731-RA">
    <property type="protein sequence ID" value="GPPI045731-PA"/>
    <property type="gene ID" value="GPPI045731"/>
</dbReference>
<reference evidence="2" key="1">
    <citation type="submission" date="2015-01" db="EMBL/GenBank/DDBJ databases">
        <authorList>
            <person name="Aksoy S."/>
            <person name="Warren W."/>
            <person name="Wilson R.K."/>
        </authorList>
    </citation>
    <scope>NUCLEOTIDE SEQUENCE [LARGE SCALE GENOMIC DNA]</scope>
    <source>
        <strain evidence="2">IAEA</strain>
    </source>
</reference>
<dbReference type="EMBL" id="JXJN01023495">
    <property type="status" value="NOT_ANNOTATED_CDS"/>
    <property type="molecule type" value="Genomic_DNA"/>
</dbReference>
<organism evidence="1 2">
    <name type="scientific">Glossina palpalis gambiensis</name>
    <dbReference type="NCBI Taxonomy" id="67801"/>
    <lineage>
        <taxon>Eukaryota</taxon>
        <taxon>Metazoa</taxon>
        <taxon>Ecdysozoa</taxon>
        <taxon>Arthropoda</taxon>
        <taxon>Hexapoda</taxon>
        <taxon>Insecta</taxon>
        <taxon>Pterygota</taxon>
        <taxon>Neoptera</taxon>
        <taxon>Endopterygota</taxon>
        <taxon>Diptera</taxon>
        <taxon>Brachycera</taxon>
        <taxon>Muscomorpha</taxon>
        <taxon>Hippoboscoidea</taxon>
        <taxon>Glossinidae</taxon>
        <taxon>Glossina</taxon>
    </lineage>
</organism>
<reference evidence="1" key="2">
    <citation type="submission" date="2020-05" db="UniProtKB">
        <authorList>
            <consortium name="EnsemblMetazoa"/>
        </authorList>
    </citation>
    <scope>IDENTIFICATION</scope>
    <source>
        <strain evidence="1">IAEA</strain>
    </source>
</reference>
<dbReference type="SUPFAM" id="SSF52087">
    <property type="entry name" value="CRAL/TRIO domain"/>
    <property type="match status" value="1"/>
</dbReference>
<protein>
    <submittedName>
        <fullName evidence="1">Uncharacterized protein</fullName>
    </submittedName>
</protein>